<organism evidence="8 9">
    <name type="scientific">Pseudobutyrivibrio xylanivorans</name>
    <dbReference type="NCBI Taxonomy" id="185007"/>
    <lineage>
        <taxon>Bacteria</taxon>
        <taxon>Bacillati</taxon>
        <taxon>Bacillota</taxon>
        <taxon>Clostridia</taxon>
        <taxon>Lachnospirales</taxon>
        <taxon>Lachnospiraceae</taxon>
        <taxon>Pseudobutyrivibrio</taxon>
    </lineage>
</organism>
<name>A0A1G5RXS2_PSEXY</name>
<keyword evidence="6" id="KW-0411">Iron-sulfur</keyword>
<dbReference type="InterPro" id="IPR006638">
    <property type="entry name" value="Elp3/MiaA/NifB-like_rSAM"/>
</dbReference>
<evidence type="ECO:0000259" key="7">
    <source>
        <dbReference type="PROSITE" id="PS51918"/>
    </source>
</evidence>
<evidence type="ECO:0000256" key="1">
    <source>
        <dbReference type="ARBA" id="ARBA00001966"/>
    </source>
</evidence>
<protein>
    <submittedName>
        <fullName evidence="8">Radical SAM superfamily enzyme, MoaA/NifB/PqqE/SkfB family</fullName>
    </submittedName>
</protein>
<evidence type="ECO:0000256" key="4">
    <source>
        <dbReference type="ARBA" id="ARBA00022723"/>
    </source>
</evidence>
<evidence type="ECO:0000256" key="6">
    <source>
        <dbReference type="ARBA" id="ARBA00023014"/>
    </source>
</evidence>
<dbReference type="InterPro" id="IPR017200">
    <property type="entry name" value="PqqE-like"/>
</dbReference>
<sequence>MGRILLEKDLSEYLKIDCDKVAFDLPDKFVAPISLIWEITGKCNSNCVYCSGSFPRKVVELSKKEKIELAKEICNMGVFMICLSGGEPLTNEDLLDIVPIFLENNVDVMVCTSGYMIDYKILDELLKMGRIAFNISIDSVRESINDYQRGRNGAYDAAINLVDYIRKNERVPSFISIEAVATKKNYTYMAELVKFFNEKYGINEVRIQPVVTMNTKVVEKGLEIHQEEFQECQKAVNDFIEEYNAKMNVDERTVNTCVRFINQFKLIETGLKTGRTWGGVITPEGNFLLSVYLPENLGNVYQEGSFKQSWDKKFANAWLDVRKKSEITSLNSVYDIKKLYV</sequence>
<dbReference type="SFLD" id="SFLDS00029">
    <property type="entry name" value="Radical_SAM"/>
    <property type="match status" value="1"/>
</dbReference>
<dbReference type="CDD" id="cd01335">
    <property type="entry name" value="Radical_SAM"/>
    <property type="match status" value="1"/>
</dbReference>
<evidence type="ECO:0000313" key="9">
    <source>
        <dbReference type="Proteomes" id="UP000199428"/>
    </source>
</evidence>
<dbReference type="SMART" id="SM00729">
    <property type="entry name" value="Elp3"/>
    <property type="match status" value="1"/>
</dbReference>
<reference evidence="8 9" key="1">
    <citation type="submission" date="2016-10" db="EMBL/GenBank/DDBJ databases">
        <authorList>
            <person name="de Groot N.N."/>
        </authorList>
    </citation>
    <scope>NUCLEOTIDE SEQUENCE [LARGE SCALE GENOMIC DNA]</scope>
    <source>
        <strain evidence="8 9">DSM 10317</strain>
    </source>
</reference>
<keyword evidence="5" id="KW-0408">Iron</keyword>
<proteinExistence type="predicted"/>
<dbReference type="InterPro" id="IPR050377">
    <property type="entry name" value="Radical_SAM_PqqE_MftC-like"/>
</dbReference>
<dbReference type="Pfam" id="PF04055">
    <property type="entry name" value="Radical_SAM"/>
    <property type="match status" value="1"/>
</dbReference>
<gene>
    <name evidence="8" type="ORF">SAMN02910350_01512</name>
</gene>
<keyword evidence="2" id="KW-0004">4Fe-4S</keyword>
<dbReference type="GO" id="GO:0046872">
    <property type="term" value="F:metal ion binding"/>
    <property type="evidence" value="ECO:0007669"/>
    <property type="project" value="UniProtKB-KW"/>
</dbReference>
<dbReference type="GO" id="GO:0051539">
    <property type="term" value="F:4 iron, 4 sulfur cluster binding"/>
    <property type="evidence" value="ECO:0007669"/>
    <property type="project" value="UniProtKB-KW"/>
</dbReference>
<feature type="domain" description="Radical SAM core" evidence="7">
    <location>
        <begin position="25"/>
        <end position="241"/>
    </location>
</feature>
<dbReference type="AlphaFoldDB" id="A0A1G5RXS2"/>
<accession>A0A1G5RXS2</accession>
<evidence type="ECO:0000256" key="2">
    <source>
        <dbReference type="ARBA" id="ARBA00022485"/>
    </source>
</evidence>
<dbReference type="InterPro" id="IPR058240">
    <property type="entry name" value="rSAM_sf"/>
</dbReference>
<evidence type="ECO:0000256" key="3">
    <source>
        <dbReference type="ARBA" id="ARBA00022691"/>
    </source>
</evidence>
<dbReference type="EMBL" id="FMWK01000006">
    <property type="protein sequence ID" value="SCZ78914.1"/>
    <property type="molecule type" value="Genomic_DNA"/>
</dbReference>
<dbReference type="SUPFAM" id="SSF102114">
    <property type="entry name" value="Radical SAM enzymes"/>
    <property type="match status" value="1"/>
</dbReference>
<dbReference type="SFLD" id="SFLDG01067">
    <property type="entry name" value="SPASM/twitch_domain_containing"/>
    <property type="match status" value="1"/>
</dbReference>
<dbReference type="GO" id="GO:0003824">
    <property type="term" value="F:catalytic activity"/>
    <property type="evidence" value="ECO:0007669"/>
    <property type="project" value="InterPro"/>
</dbReference>
<dbReference type="Gene3D" id="3.20.20.70">
    <property type="entry name" value="Aldolase class I"/>
    <property type="match status" value="1"/>
</dbReference>
<comment type="cofactor">
    <cofactor evidence="1">
        <name>[4Fe-4S] cluster</name>
        <dbReference type="ChEBI" id="CHEBI:49883"/>
    </cofactor>
</comment>
<dbReference type="RefSeq" id="WP_090162481.1">
    <property type="nucleotide sequence ID" value="NZ_FMWK01000006.1"/>
</dbReference>
<dbReference type="PROSITE" id="PS51918">
    <property type="entry name" value="RADICAL_SAM"/>
    <property type="match status" value="1"/>
</dbReference>
<dbReference type="Proteomes" id="UP000199428">
    <property type="component" value="Unassembled WGS sequence"/>
</dbReference>
<dbReference type="InterPro" id="IPR013785">
    <property type="entry name" value="Aldolase_TIM"/>
</dbReference>
<dbReference type="PANTHER" id="PTHR11228:SF7">
    <property type="entry name" value="PQQA PEPTIDE CYCLASE"/>
    <property type="match status" value="1"/>
</dbReference>
<evidence type="ECO:0000256" key="5">
    <source>
        <dbReference type="ARBA" id="ARBA00023004"/>
    </source>
</evidence>
<dbReference type="InterPro" id="IPR007197">
    <property type="entry name" value="rSAM"/>
</dbReference>
<dbReference type="PANTHER" id="PTHR11228">
    <property type="entry name" value="RADICAL SAM DOMAIN PROTEIN"/>
    <property type="match status" value="1"/>
</dbReference>
<dbReference type="PIRSF" id="PIRSF037420">
    <property type="entry name" value="PQQ_syn_pqqE"/>
    <property type="match status" value="1"/>
</dbReference>
<keyword evidence="4" id="KW-0479">Metal-binding</keyword>
<evidence type="ECO:0000313" key="8">
    <source>
        <dbReference type="EMBL" id="SCZ78914.1"/>
    </source>
</evidence>
<keyword evidence="3" id="KW-0949">S-adenosyl-L-methionine</keyword>